<name>A0A4V0YYL2_KTERU</name>
<dbReference type="AlphaFoldDB" id="A0A4V0YYL2"/>
<dbReference type="EMBL" id="CP035758">
    <property type="protein sequence ID" value="QBD76611.1"/>
    <property type="molecule type" value="Genomic_DNA"/>
</dbReference>
<organism evidence="2 3">
    <name type="scientific">Ktedonosporobacter rubrisoli</name>
    <dbReference type="NCBI Taxonomy" id="2509675"/>
    <lineage>
        <taxon>Bacteria</taxon>
        <taxon>Bacillati</taxon>
        <taxon>Chloroflexota</taxon>
        <taxon>Ktedonobacteria</taxon>
        <taxon>Ktedonobacterales</taxon>
        <taxon>Ktedonosporobacteraceae</taxon>
        <taxon>Ktedonosporobacter</taxon>
    </lineage>
</organism>
<keyword evidence="3" id="KW-1185">Reference proteome</keyword>
<dbReference type="RefSeq" id="WP_129887556.1">
    <property type="nucleotide sequence ID" value="NZ_CP035758.1"/>
</dbReference>
<dbReference type="Proteomes" id="UP000290365">
    <property type="component" value="Chromosome"/>
</dbReference>
<dbReference type="KEGG" id="kbs:EPA93_11595"/>
<reference evidence="2 3" key="1">
    <citation type="submission" date="2019-01" db="EMBL/GenBank/DDBJ databases">
        <title>Ktedonosporobacter rubrisoli SCAWS-G2.</title>
        <authorList>
            <person name="Huang Y."/>
            <person name="Yan B."/>
        </authorList>
    </citation>
    <scope>NUCLEOTIDE SEQUENCE [LARGE SCALE GENOMIC DNA]</scope>
    <source>
        <strain evidence="2 3">SCAWS-G2</strain>
    </source>
</reference>
<dbReference type="Pfam" id="PF00027">
    <property type="entry name" value="cNMP_binding"/>
    <property type="match status" value="1"/>
</dbReference>
<evidence type="ECO:0000313" key="3">
    <source>
        <dbReference type="Proteomes" id="UP000290365"/>
    </source>
</evidence>
<dbReference type="InterPro" id="IPR018490">
    <property type="entry name" value="cNMP-bd_dom_sf"/>
</dbReference>
<evidence type="ECO:0000259" key="1">
    <source>
        <dbReference type="Pfam" id="PF00027"/>
    </source>
</evidence>
<accession>A0A4V0YYL2</accession>
<proteinExistence type="predicted"/>
<gene>
    <name evidence="2" type="ORF">EPA93_11595</name>
</gene>
<dbReference type="CDD" id="cd00038">
    <property type="entry name" value="CAP_ED"/>
    <property type="match status" value="1"/>
</dbReference>
<dbReference type="OrthoDB" id="9798104at2"/>
<dbReference type="Gene3D" id="2.60.120.10">
    <property type="entry name" value="Jelly Rolls"/>
    <property type="match status" value="1"/>
</dbReference>
<dbReference type="InterPro" id="IPR000595">
    <property type="entry name" value="cNMP-bd_dom"/>
</dbReference>
<dbReference type="InterPro" id="IPR014710">
    <property type="entry name" value="RmlC-like_jellyroll"/>
</dbReference>
<protein>
    <submittedName>
        <fullName evidence="2">Crp/Fnr family transcriptional regulator</fullName>
    </submittedName>
</protein>
<evidence type="ECO:0000313" key="2">
    <source>
        <dbReference type="EMBL" id="QBD76611.1"/>
    </source>
</evidence>
<dbReference type="SUPFAM" id="SSF51206">
    <property type="entry name" value="cAMP-binding domain-like"/>
    <property type="match status" value="1"/>
</dbReference>
<feature type="domain" description="Cyclic nucleotide-binding" evidence="1">
    <location>
        <begin position="34"/>
        <end position="118"/>
    </location>
</feature>
<sequence>MSAYEQFASFLRAWTAVPDRELAKAAEIFQPAAVPRGTIFLHAGEIPQTISFIVSGLARLYYIEPSGLERTKAFRLENQFVCAYSALLRGEPSRLFIQMLEPSSLLIAPYQAYQRLAAGHVCWQQVSLKIAEWLYVEQEQRQSELLLDDATTRYLKFLAEYPGLTTRVKQLHIASYLGITPVSLSRIRAQLSNS</sequence>